<evidence type="ECO:0000256" key="1">
    <source>
        <dbReference type="SAM" id="Coils"/>
    </source>
</evidence>
<feature type="region of interest" description="Disordered" evidence="2">
    <location>
        <begin position="899"/>
        <end position="939"/>
    </location>
</feature>
<reference evidence="4" key="1">
    <citation type="submission" date="2019-02" db="EMBL/GenBank/DDBJ databases">
        <title>FDA dAtabase for Regulatory Grade micrObial Sequences (FDA-ARGOS): Supporting development and validation of Infectious Disease Dx tests.</title>
        <authorList>
            <person name="Duncan R."/>
            <person name="Fisher C."/>
            <person name="Tallon L."/>
            <person name="Sadzewicz L."/>
            <person name="Sengamalay N."/>
            <person name="Ott S."/>
            <person name="Godinez A."/>
            <person name="Nagaraj S."/>
            <person name="Vavikolanu K."/>
            <person name="Vyas G."/>
            <person name="Nadendla S."/>
            <person name="Aluvathingal J."/>
            <person name="Sichtig H."/>
        </authorList>
    </citation>
    <scope>NUCLEOTIDE SEQUENCE [LARGE SCALE GENOMIC DNA]</scope>
    <source>
        <strain evidence="4">FDAARGOS_360</strain>
    </source>
</reference>
<feature type="compositionally biased region" description="Polar residues" evidence="2">
    <location>
        <begin position="927"/>
        <end position="937"/>
    </location>
</feature>
<dbReference type="VEuPathDB" id="TriTrypDB:LDHU3_31.5340"/>
<protein>
    <submittedName>
        <fullName evidence="3">Uncharacterized protein</fullName>
    </submittedName>
</protein>
<dbReference type="VEuPathDB" id="TriTrypDB:LdBPK_313120.1"/>
<dbReference type="VEuPathDB" id="TriTrypDB:LDHU3_31.5330"/>
<accession>A0A504X2Q6</accession>
<evidence type="ECO:0000313" key="3">
    <source>
        <dbReference type="EMBL" id="TPP41319.1"/>
    </source>
</evidence>
<dbReference type="Proteomes" id="UP000318821">
    <property type="component" value="Unassembled WGS sequence"/>
</dbReference>
<feature type="coiled-coil region" evidence="1">
    <location>
        <begin position="560"/>
        <end position="658"/>
    </location>
</feature>
<dbReference type="EMBL" id="RHLD01000005">
    <property type="protein sequence ID" value="TPP41319.1"/>
    <property type="molecule type" value="Genomic_DNA"/>
</dbReference>
<evidence type="ECO:0000256" key="2">
    <source>
        <dbReference type="SAM" id="MobiDB-lite"/>
    </source>
</evidence>
<organism evidence="3 4">
    <name type="scientific">Leishmania donovani</name>
    <dbReference type="NCBI Taxonomy" id="5661"/>
    <lineage>
        <taxon>Eukaryota</taxon>
        <taxon>Discoba</taxon>
        <taxon>Euglenozoa</taxon>
        <taxon>Kinetoplastea</taxon>
        <taxon>Metakinetoplastina</taxon>
        <taxon>Trypanosomatida</taxon>
        <taxon>Trypanosomatidae</taxon>
        <taxon>Leishmaniinae</taxon>
        <taxon>Leishmania</taxon>
    </lineage>
</organism>
<feature type="region of interest" description="Disordered" evidence="2">
    <location>
        <begin position="106"/>
        <end position="136"/>
    </location>
</feature>
<feature type="region of interest" description="Disordered" evidence="2">
    <location>
        <begin position="345"/>
        <end position="376"/>
    </location>
</feature>
<proteinExistence type="predicted"/>
<sequence>MSAAAALGAYSCGSRGALCRVRAVPADITTAMSDRYESIETSLQFSSSSSFSTVLPPIGEEGCTDVRVLVVAGASSGKRQNEKGNDTHARSLQRVVPPSFLHNEGAAASVESQPLAHRALSASSSGRESGNRVHDSATATADSEYYFLSTIRGSTSPPGMSTYFGGAVAPTAPVARVTETAMSLMSDIESFEDIETPRSSVVSAVAAEQVSRTISPSPPTPSLHSRKTGARGDLLYAEVAVVNAEEARAAHALLTSSSAAIIARYRLVKLKVVQRIYRIYYDKWRWRIFQSASAVPPLHVTMGIQTSAPYQRSASVETDFADIESFHGSRSMSLSGDSPGVHVAVTAPPRDAQPLRSSPATPTPSPRLGEGESERGISVTWSPAPAFRLETFASASPPSPPQPSKYRTPTFSIPPAAPPTDGIGVRTKPAKLVDFGHPSEGPQRKTLHIASTPAVNLPISAANIEQVIQPLLQECVAVTATPVHIAQVMLSGVWTLAAPSHCSSLSGSACLCLSDVFNYRSLARQFAKKPAFNVTSPVLASLSTFAEYADRRHELLVDIHDGLEDDVRKMEERARQAVAHASAVTEACRAQEAECLEYIERLEDNIRDLHRAKQECAAELKGLQTSTERSRQDLEKELHDLRQAVEETRRQKLLAQEEQQHYEMLRDAAKRHYELIEAYLEEFTAKVEFHFHEAVASLQATAQERKRWADEQRALNEKRVREAALGAEKSDFSAFLCRATEDAERTGAAKPAEQRAAAVEPQLMRDLERDVAALAASVAARLQLIVEQESAAEAGLERLPLRITDESCDLIYSLCRTAAQSTLEGDQESWKRDQRDSCEAASVSHATRALGTLEVTVTHALLDLCAAAASASSTPSAKCRACPHESPTGAAAPLHIRAANASASSSAPPSSAGKALPPTPVQAPSLPGSSRRQSESVTFPERRLIDDFSCTTDAFATIFTPRK</sequence>
<evidence type="ECO:0000313" key="4">
    <source>
        <dbReference type="Proteomes" id="UP000318821"/>
    </source>
</evidence>
<name>A0A504X2Q6_LEIDO</name>
<feature type="compositionally biased region" description="Low complexity" evidence="2">
    <location>
        <begin position="899"/>
        <end position="912"/>
    </location>
</feature>
<gene>
    <name evidence="3" type="ORF">CGC20_2645</name>
</gene>
<dbReference type="VEuPathDB" id="TriTrypDB:LdBPK_313130.1"/>
<dbReference type="VEuPathDB" id="TriTrypDB:LdCL_310039500"/>
<comment type="caution">
    <text evidence="3">The sequence shown here is derived from an EMBL/GenBank/DDBJ whole genome shotgun (WGS) entry which is preliminary data.</text>
</comment>
<keyword evidence="1" id="KW-0175">Coiled coil</keyword>
<dbReference type="VEuPathDB" id="TriTrypDB:LdCL_310039600"/>
<dbReference type="AlphaFoldDB" id="A0A504X2Q6"/>